<dbReference type="Gene3D" id="3.30.1120.10">
    <property type="match status" value="1"/>
</dbReference>
<keyword evidence="2" id="KW-0479">Metal-binding</keyword>
<dbReference type="PANTHER" id="PTHR42693">
    <property type="entry name" value="ARYLSULFATASE FAMILY MEMBER"/>
    <property type="match status" value="1"/>
</dbReference>
<comment type="similarity">
    <text evidence="1">Belongs to the sulfatase family.</text>
</comment>
<evidence type="ECO:0000256" key="3">
    <source>
        <dbReference type="ARBA" id="ARBA00022801"/>
    </source>
</evidence>
<reference evidence="7 8" key="1">
    <citation type="submission" date="2020-05" db="EMBL/GenBank/DDBJ databases">
        <title>Distinct polysaccharide utilization as determinants for interspecies competition between intestinal Prevotella spp.</title>
        <authorList>
            <person name="Galvez E.J.C."/>
            <person name="Iljazovic A."/>
            <person name="Strowig T."/>
        </authorList>
    </citation>
    <scope>NUCLEOTIDE SEQUENCE [LARGE SCALE GENOMIC DNA]</scope>
    <source>
        <strain evidence="7 8">PROD</strain>
    </source>
</reference>
<feature type="chain" id="PRO_5045579110" evidence="5">
    <location>
        <begin position="27"/>
        <end position="475"/>
    </location>
</feature>
<name>A0ABX2AY97_9BACT</name>
<feature type="domain" description="Sulfatase N-terminal" evidence="6">
    <location>
        <begin position="39"/>
        <end position="371"/>
    </location>
</feature>
<keyword evidence="8" id="KW-1185">Reference proteome</keyword>
<dbReference type="PROSITE" id="PS00523">
    <property type="entry name" value="SULFATASE_1"/>
    <property type="match status" value="1"/>
</dbReference>
<gene>
    <name evidence="7" type="ORF">HPS55_13395</name>
</gene>
<dbReference type="EMBL" id="JABKKE010000037">
    <property type="protein sequence ID" value="NPE15300.1"/>
    <property type="molecule type" value="Genomic_DNA"/>
</dbReference>
<feature type="signal peptide" evidence="5">
    <location>
        <begin position="1"/>
        <end position="26"/>
    </location>
</feature>
<evidence type="ECO:0000256" key="1">
    <source>
        <dbReference type="ARBA" id="ARBA00008779"/>
    </source>
</evidence>
<protein>
    <submittedName>
        <fullName evidence="7">Sulfatase-like hydrolase/transferase</fullName>
    </submittedName>
</protein>
<dbReference type="RefSeq" id="WP_172178389.1">
    <property type="nucleotide sequence ID" value="NZ_CASGIA010000051.1"/>
</dbReference>
<proteinExistence type="inferred from homology"/>
<dbReference type="PANTHER" id="PTHR42693:SF53">
    <property type="entry name" value="ENDO-4-O-SULFATASE"/>
    <property type="match status" value="1"/>
</dbReference>
<evidence type="ECO:0000313" key="8">
    <source>
        <dbReference type="Proteomes" id="UP001193734"/>
    </source>
</evidence>
<evidence type="ECO:0000256" key="5">
    <source>
        <dbReference type="SAM" id="SignalP"/>
    </source>
</evidence>
<keyword evidence="4" id="KW-0106">Calcium</keyword>
<dbReference type="SUPFAM" id="SSF53649">
    <property type="entry name" value="Alkaline phosphatase-like"/>
    <property type="match status" value="1"/>
</dbReference>
<keyword evidence="3" id="KW-0378">Hydrolase</keyword>
<evidence type="ECO:0000313" key="7">
    <source>
        <dbReference type="EMBL" id="NPE15300.1"/>
    </source>
</evidence>
<accession>A0ABX2AY97</accession>
<evidence type="ECO:0000256" key="2">
    <source>
        <dbReference type="ARBA" id="ARBA00022723"/>
    </source>
</evidence>
<dbReference type="GeneID" id="82158763"/>
<dbReference type="InterPro" id="IPR050738">
    <property type="entry name" value="Sulfatase"/>
</dbReference>
<evidence type="ECO:0000259" key="6">
    <source>
        <dbReference type="Pfam" id="PF00884"/>
    </source>
</evidence>
<sequence length="475" mass="53306">MKKNGICYSPMAAAIGLISSAAYAQAADNNVRKATPDRPNIIFILADDMGYGDLSCFGSKHVKTPNIDRLSQTGTTFTQCYAGSGISSPSRCSLMTGKNTGNTTIRDNTCTANGIRGMKISPQGDTTYIRRANLLPTDTTIATVLSAAGYRTCLVNKWHLDGYDPGAAPNHRGFHEFYGWTISTVHSNSPYYYPYYRFAGDSLTTIEENAHDRHVRHNTDISTDDAIKFIDRNRENPFFLYLAYDAPHEPYIIEDTNWYDDRNDWSMNTKRYAALITHMDAAIGRLLEHLDSTGLRENTLVIFASDNGAAVQAPIAELNCNAGFHGRKGQLYEGGIRVPMIVNQPGRVPVRKLKNIVYFPDIMPTFAALAGGEKALPQNIDGMNILPLFYGGKADTDNRLLYWEFTGKQRAARRGDWKCVTVKPNRPLELYNLKDDPEERNNLADKYPEMVRQFDKEMRQMHKPTPNWPLPGETF</sequence>
<dbReference type="InterPro" id="IPR024607">
    <property type="entry name" value="Sulfatase_CS"/>
</dbReference>
<dbReference type="Proteomes" id="UP001193734">
    <property type="component" value="Unassembled WGS sequence"/>
</dbReference>
<dbReference type="InterPro" id="IPR017850">
    <property type="entry name" value="Alkaline_phosphatase_core_sf"/>
</dbReference>
<dbReference type="Pfam" id="PF00884">
    <property type="entry name" value="Sulfatase"/>
    <property type="match status" value="1"/>
</dbReference>
<organism evidence="7 8">
    <name type="scientific">Xylanibacter rodentium</name>
    <dbReference type="NCBI Taxonomy" id="2736289"/>
    <lineage>
        <taxon>Bacteria</taxon>
        <taxon>Pseudomonadati</taxon>
        <taxon>Bacteroidota</taxon>
        <taxon>Bacteroidia</taxon>
        <taxon>Bacteroidales</taxon>
        <taxon>Prevotellaceae</taxon>
        <taxon>Xylanibacter</taxon>
    </lineage>
</organism>
<evidence type="ECO:0000256" key="4">
    <source>
        <dbReference type="ARBA" id="ARBA00022837"/>
    </source>
</evidence>
<comment type="caution">
    <text evidence="7">The sequence shown here is derived from an EMBL/GenBank/DDBJ whole genome shotgun (WGS) entry which is preliminary data.</text>
</comment>
<dbReference type="Gene3D" id="3.40.720.10">
    <property type="entry name" value="Alkaline Phosphatase, subunit A"/>
    <property type="match status" value="1"/>
</dbReference>
<dbReference type="InterPro" id="IPR000917">
    <property type="entry name" value="Sulfatase_N"/>
</dbReference>
<keyword evidence="5" id="KW-0732">Signal</keyword>